<gene>
    <name evidence="4" type="ORF">B0T14DRAFT_537766</name>
</gene>
<evidence type="ECO:0000256" key="2">
    <source>
        <dbReference type="RuleBase" id="RU361185"/>
    </source>
</evidence>
<dbReference type="InterPro" id="IPR051816">
    <property type="entry name" value="Glycosyl_Hydrolase_31"/>
</dbReference>
<keyword evidence="2" id="KW-0326">Glycosidase</keyword>
<dbReference type="GO" id="GO:0005975">
    <property type="term" value="P:carbohydrate metabolic process"/>
    <property type="evidence" value="ECO:0007669"/>
    <property type="project" value="InterPro"/>
</dbReference>
<dbReference type="Pfam" id="PF01055">
    <property type="entry name" value="Glyco_hydro_31_2nd"/>
    <property type="match status" value="1"/>
</dbReference>
<accession>A0AA40C088</accession>
<keyword evidence="5" id="KW-1185">Reference proteome</keyword>
<sequence length="378" mass="43442">MPEYGLGFWQYKLRYQTQDELLQVAREHKHRSLPVEVLPDPDSMIAEIRSLGIKLMVSIWPTVDARSKNHSQMLASGLLIRQDRGLRVSMGPRICNHFDVTNPAARRFVWDTAKRNYDDKGVRLFWLDEAEPEHSVYDFDIYRYHQRPEPHGFYEGMKSAGQDPVVNFVRCAWVGNQKYGILLWSGDVASSWSSFRNQLSAGLSAGIAGISYNSDDVAFRELFVRWFQWGAFCPVFRLHGDRLPQQQMLGHSGGSHCLSGAPNELWSYGEEVYEICKMYLFLREKMRDYVREVLHVAHRHGDPVIRPLFYGLPEDERAWNVTDQSLFGRKVSRCAYSCGGAEEEEQERVGKVLEGGDTTTVDAPLEYMPVFELTEVTS</sequence>
<keyword evidence="2 4" id="KW-0378">Hydrolase</keyword>
<evidence type="ECO:0000256" key="1">
    <source>
        <dbReference type="ARBA" id="ARBA00007806"/>
    </source>
</evidence>
<feature type="domain" description="Glycoside hydrolase family 31 TIM barrel" evidence="3">
    <location>
        <begin position="39"/>
        <end position="290"/>
    </location>
</feature>
<dbReference type="Proteomes" id="UP001175000">
    <property type="component" value="Unassembled WGS sequence"/>
</dbReference>
<comment type="caution">
    <text evidence="4">The sequence shown here is derived from an EMBL/GenBank/DDBJ whole genome shotgun (WGS) entry which is preliminary data.</text>
</comment>
<evidence type="ECO:0000259" key="3">
    <source>
        <dbReference type="Pfam" id="PF01055"/>
    </source>
</evidence>
<dbReference type="PANTHER" id="PTHR43863:SF2">
    <property type="entry name" value="MALTASE-GLUCOAMYLASE"/>
    <property type="match status" value="1"/>
</dbReference>
<dbReference type="GO" id="GO:0004553">
    <property type="term" value="F:hydrolase activity, hydrolyzing O-glycosyl compounds"/>
    <property type="evidence" value="ECO:0007669"/>
    <property type="project" value="InterPro"/>
</dbReference>
<dbReference type="AlphaFoldDB" id="A0AA40C088"/>
<dbReference type="Gene3D" id="3.20.20.80">
    <property type="entry name" value="Glycosidases"/>
    <property type="match status" value="1"/>
</dbReference>
<dbReference type="EMBL" id="JAULSU010000004">
    <property type="protein sequence ID" value="KAK0620257.1"/>
    <property type="molecule type" value="Genomic_DNA"/>
</dbReference>
<dbReference type="SUPFAM" id="SSF51445">
    <property type="entry name" value="(Trans)glycosidases"/>
    <property type="match status" value="1"/>
</dbReference>
<comment type="similarity">
    <text evidence="1 2">Belongs to the glycosyl hydrolase 31 family.</text>
</comment>
<proteinExistence type="inferred from homology"/>
<evidence type="ECO:0000313" key="4">
    <source>
        <dbReference type="EMBL" id="KAK0620257.1"/>
    </source>
</evidence>
<dbReference type="InterPro" id="IPR017853">
    <property type="entry name" value="GH"/>
</dbReference>
<dbReference type="InterPro" id="IPR000322">
    <property type="entry name" value="Glyco_hydro_31_TIM"/>
</dbReference>
<dbReference type="PANTHER" id="PTHR43863">
    <property type="entry name" value="HYDROLASE, PUTATIVE (AFU_ORTHOLOGUE AFUA_1G03140)-RELATED"/>
    <property type="match status" value="1"/>
</dbReference>
<name>A0AA40C088_9PEZI</name>
<evidence type="ECO:0000313" key="5">
    <source>
        <dbReference type="Proteomes" id="UP001175000"/>
    </source>
</evidence>
<reference evidence="4" key="1">
    <citation type="submission" date="2023-06" db="EMBL/GenBank/DDBJ databases">
        <title>Genome-scale phylogeny and comparative genomics of the fungal order Sordariales.</title>
        <authorList>
            <consortium name="Lawrence Berkeley National Laboratory"/>
            <person name="Hensen N."/>
            <person name="Bonometti L."/>
            <person name="Westerberg I."/>
            <person name="Brannstrom I.O."/>
            <person name="Guillou S."/>
            <person name="Cros-Aarteil S."/>
            <person name="Calhoun S."/>
            <person name="Haridas S."/>
            <person name="Kuo A."/>
            <person name="Mondo S."/>
            <person name="Pangilinan J."/>
            <person name="Riley R."/>
            <person name="Labutti K."/>
            <person name="Andreopoulos B."/>
            <person name="Lipzen A."/>
            <person name="Chen C."/>
            <person name="Yanf M."/>
            <person name="Daum C."/>
            <person name="Ng V."/>
            <person name="Clum A."/>
            <person name="Steindorff A."/>
            <person name="Ohm R."/>
            <person name="Martin F."/>
            <person name="Silar P."/>
            <person name="Natvig D."/>
            <person name="Lalanne C."/>
            <person name="Gautier V."/>
            <person name="Ament-Velasquez S.L."/>
            <person name="Kruys A."/>
            <person name="Hutchinson M.I."/>
            <person name="Powell A.J."/>
            <person name="Barry K."/>
            <person name="Miller A.N."/>
            <person name="Grigoriev I.V."/>
            <person name="Debuchy R."/>
            <person name="Gladieux P."/>
            <person name="Thoren M.H."/>
            <person name="Johannesson H."/>
        </authorList>
    </citation>
    <scope>NUCLEOTIDE SEQUENCE</scope>
    <source>
        <strain evidence="4">CBS 606.72</strain>
    </source>
</reference>
<protein>
    <submittedName>
        <fullName evidence="4">Family 31 glycoside hydrolase</fullName>
    </submittedName>
</protein>
<organism evidence="4 5">
    <name type="scientific">Immersiella caudata</name>
    <dbReference type="NCBI Taxonomy" id="314043"/>
    <lineage>
        <taxon>Eukaryota</taxon>
        <taxon>Fungi</taxon>
        <taxon>Dikarya</taxon>
        <taxon>Ascomycota</taxon>
        <taxon>Pezizomycotina</taxon>
        <taxon>Sordariomycetes</taxon>
        <taxon>Sordariomycetidae</taxon>
        <taxon>Sordariales</taxon>
        <taxon>Lasiosphaeriaceae</taxon>
        <taxon>Immersiella</taxon>
    </lineage>
</organism>